<comment type="caution">
    <text evidence="2">The sequence shown here is derived from an EMBL/GenBank/DDBJ whole genome shotgun (WGS) entry which is preliminary data.</text>
</comment>
<feature type="region of interest" description="Disordered" evidence="1">
    <location>
        <begin position="585"/>
        <end position="605"/>
    </location>
</feature>
<proteinExistence type="predicted"/>
<feature type="region of interest" description="Disordered" evidence="1">
    <location>
        <begin position="328"/>
        <end position="387"/>
    </location>
</feature>
<dbReference type="OrthoDB" id="10600650at2759"/>
<dbReference type="AlphaFoldDB" id="W3VQQ4"/>
<feature type="compositionally biased region" description="Basic and acidic residues" evidence="1">
    <location>
        <begin position="328"/>
        <end position="337"/>
    </location>
</feature>
<dbReference type="HOGENOM" id="CLU_409990_0_0_1"/>
<evidence type="ECO:0000313" key="3">
    <source>
        <dbReference type="Proteomes" id="UP000019462"/>
    </source>
</evidence>
<gene>
    <name evidence="2" type="ORF">PaG_02098</name>
</gene>
<accession>W3VQQ4</accession>
<evidence type="ECO:0000313" key="2">
    <source>
        <dbReference type="EMBL" id="ETS63780.1"/>
    </source>
</evidence>
<reference evidence="2 3" key="1">
    <citation type="journal article" date="2014" name="Genome Announc.">
        <title>Genome sequence of the basidiomycetous fungus Pseudozyma aphidis DSM70725, an efficient producer of biosurfactant mannosylerythritol lipids.</title>
        <authorList>
            <person name="Lorenz S."/>
            <person name="Guenther M."/>
            <person name="Grumaz C."/>
            <person name="Rupp S."/>
            <person name="Zibek S."/>
            <person name="Sohn K."/>
        </authorList>
    </citation>
    <scope>NUCLEOTIDE SEQUENCE [LARGE SCALE GENOMIC DNA]</scope>
    <source>
        <strain evidence="3">ATCC 32657 / CBS 517.83 / DSM 70725 / JCM 10318 / NBRC 10182 / NRRL Y-7954 / St-0401</strain>
    </source>
</reference>
<dbReference type="Proteomes" id="UP000019462">
    <property type="component" value="Unassembled WGS sequence"/>
</dbReference>
<feature type="compositionally biased region" description="Basic and acidic residues" evidence="1">
    <location>
        <begin position="276"/>
        <end position="287"/>
    </location>
</feature>
<sequence>MVTTFDCLQSAPAIKSSWFSVFGRASPFRDDNCDRDHAKAEHRVCLVLQLQDRVHSGYIRSTSQQAHCMIKESSQQETRGAVNLIGKQAALGLILVDQDLTAAVAGDADVVSFLPGFGTEPKDRAALVDDGDGVANLGGVTLSTTPVKLYLVGLGEDQREAGRADPTKSQTHTLNFFLLSLQACDSVASASSRLHEPRGLLRAAWTSENAAFAAWLRLPLPLRNLLVRVRVIKTLRTVLRYAGSSNSIVDPALTTTSSLPLRPPPIVRQLGSSELGRSRLDPKGIRWDLDGTTRIASSSTASGSSQQPTVPSARSLFRHLFGDTHEDATMQDVHEPTTGDNAAPTDDDDDTTVHGAASSTASTSAVASGSSPGAGDHRPKSSYTKDRRIKVKAKKTGCYRHHNDILPERQCKPIYTTQRLRKTLLTRFWPKKGCHTCLGRGQPCVPPDPSGSHAEKCKNCSDNGTPCSCKWILDRHRVSEMLTRLRHQQDPSDITPTFLAAERDLYAQYNADEDHEHMHAPASQPSEGQIEKPYVDLQFYTDVTSAVRTIFARFDRIAKTTRSDDEEHDVERSCLQSIREASGLLGDVSTPSDAQSRDDGGAYSFASPTVQLEDQVSYQQSRLLSSSCGRYMCRDILPGLRSRLERQGKMRLPTASEHATSQISIVAWKP</sequence>
<feature type="compositionally biased region" description="Basic and acidic residues" evidence="1">
    <location>
        <begin position="375"/>
        <end position="386"/>
    </location>
</feature>
<protein>
    <submittedName>
        <fullName evidence="2">Uncharacterized protein</fullName>
    </submittedName>
</protein>
<name>W3VQQ4_MOEAP</name>
<organism evidence="2 3">
    <name type="scientific">Moesziomyces aphidis</name>
    <name type="common">Pseudozyma aphidis</name>
    <dbReference type="NCBI Taxonomy" id="84754"/>
    <lineage>
        <taxon>Eukaryota</taxon>
        <taxon>Fungi</taxon>
        <taxon>Dikarya</taxon>
        <taxon>Basidiomycota</taxon>
        <taxon>Ustilaginomycotina</taxon>
        <taxon>Ustilaginomycetes</taxon>
        <taxon>Ustilaginales</taxon>
        <taxon>Ustilaginaceae</taxon>
        <taxon>Moesziomyces</taxon>
    </lineage>
</organism>
<keyword evidence="3" id="KW-1185">Reference proteome</keyword>
<evidence type="ECO:0000256" key="1">
    <source>
        <dbReference type="SAM" id="MobiDB-lite"/>
    </source>
</evidence>
<feature type="compositionally biased region" description="Low complexity" evidence="1">
    <location>
        <begin position="353"/>
        <end position="374"/>
    </location>
</feature>
<feature type="region of interest" description="Disordered" evidence="1">
    <location>
        <begin position="252"/>
        <end position="287"/>
    </location>
</feature>
<dbReference type="EMBL" id="AWNI01000008">
    <property type="protein sequence ID" value="ETS63780.1"/>
    <property type="molecule type" value="Genomic_DNA"/>
</dbReference>